<evidence type="ECO:0000256" key="13">
    <source>
        <dbReference type="ARBA" id="ARBA00023210"/>
    </source>
</evidence>
<dbReference type="InterPro" id="IPR005311">
    <property type="entry name" value="PBP_dimer"/>
</dbReference>
<evidence type="ECO:0000256" key="5">
    <source>
        <dbReference type="ARBA" id="ARBA00022645"/>
    </source>
</evidence>
<dbReference type="InterPro" id="IPR001460">
    <property type="entry name" value="PCN-bd_Tpept"/>
</dbReference>
<dbReference type="InterPro" id="IPR012338">
    <property type="entry name" value="Beta-lactam/transpept-like"/>
</dbReference>
<dbReference type="GO" id="GO:0000917">
    <property type="term" value="P:division septum assembly"/>
    <property type="evidence" value="ECO:0007669"/>
    <property type="project" value="UniProtKB-KW"/>
</dbReference>
<keyword evidence="7 16" id="KW-0812">Transmembrane</keyword>
<dbReference type="GO" id="GO:0008955">
    <property type="term" value="F:peptidoglycan glycosyltransferase activity"/>
    <property type="evidence" value="ECO:0007669"/>
    <property type="project" value="InterPro"/>
</dbReference>
<evidence type="ECO:0000256" key="16">
    <source>
        <dbReference type="HAMAP-Rule" id="MF_02080"/>
    </source>
</evidence>
<keyword evidence="6 16" id="KW-0645">Protease</keyword>
<evidence type="ECO:0000256" key="1">
    <source>
        <dbReference type="ARBA" id="ARBA00004370"/>
    </source>
</evidence>
<name>A0A4Z0FBW2_9GAMM</name>
<sequence length="572" mass="62492">MNKRLGNPVWSWRTRMMALLLALLGVVLVGRAVQLHVFDKGFLHGQARERHMRVLEISAHRGMIVDRHGEPLAASTPVDSIWVNPRPFLDDEGAVEKLASALDIPAGSLRKKLEDRQEREFVYVKRQLPPYQSKRILAMKLDGLYAQREYRRYYPTGEITGQLLGFTNIDDRGLEGLELSFDSWLAGQPGKRRVLIDAGKKVIDDLGEIREARPGRDLQLSLDRRIQYLAYRELKAAMVAHRAKVGSVVVLDPRNGEILAMVSQPSFNPNNREAIVPRLARNRAVVDLFEPGSTLKPFIVATALDQGLFQPASVIDTRPGWFTVQGNTIRDIHNYGVLDLGGILAKSSNVGASRIALAMSSDRIWEALRGFGFGEMTASGFPGERGGTLRHFQDWRPIDHATVAYGYGLSTTTLQLASAYAVLANGGERRPVSFFTTKQLPPAHRVISAGSAAQVSQMLERVVREGTATAAAIPGYRVAGKTGTARKAGVGGYSERRYQAVFAGYVPASRPRLVAVVVIDEPSAGAYYGGAVAAPVFARIMAGALRLMEIPPDDLPDGTGLVHSAASPEELG</sequence>
<keyword evidence="3 16" id="KW-0997">Cell inner membrane</keyword>
<dbReference type="EC" id="3.4.16.4" evidence="16"/>
<dbReference type="Gene3D" id="3.30.450.330">
    <property type="match status" value="1"/>
</dbReference>
<dbReference type="Pfam" id="PF00905">
    <property type="entry name" value="Transpeptidase"/>
    <property type="match status" value="1"/>
</dbReference>
<dbReference type="GO" id="GO:0071555">
    <property type="term" value="P:cell wall organization"/>
    <property type="evidence" value="ECO:0007669"/>
    <property type="project" value="UniProtKB-KW"/>
</dbReference>
<dbReference type="AlphaFoldDB" id="A0A4Z0FBW2"/>
<evidence type="ECO:0000256" key="6">
    <source>
        <dbReference type="ARBA" id="ARBA00022670"/>
    </source>
</evidence>
<dbReference type="InterPro" id="IPR050515">
    <property type="entry name" value="Beta-lactam/transpept"/>
</dbReference>
<keyword evidence="20" id="KW-1185">Reference proteome</keyword>
<keyword evidence="8 16" id="KW-0378">Hydrolase</keyword>
<evidence type="ECO:0000256" key="15">
    <source>
        <dbReference type="ARBA" id="ARBA00023316"/>
    </source>
</evidence>
<evidence type="ECO:0000256" key="14">
    <source>
        <dbReference type="ARBA" id="ARBA00023306"/>
    </source>
</evidence>
<dbReference type="OrthoDB" id="9766847at2"/>
<comment type="function">
    <text evidence="16">Catalyzes cross-linking of the peptidoglycan cell wall at the division septum.</text>
</comment>
<comment type="similarity">
    <text evidence="16">Belongs to the transpeptidase family. FtsI subfamily.</text>
</comment>
<evidence type="ECO:0000256" key="3">
    <source>
        <dbReference type="ARBA" id="ARBA00022519"/>
    </source>
</evidence>
<dbReference type="RefSeq" id="WP_135281317.1">
    <property type="nucleotide sequence ID" value="NZ_SRIO01000005.1"/>
</dbReference>
<dbReference type="InterPro" id="IPR037532">
    <property type="entry name" value="FtsI_transpept"/>
</dbReference>
<dbReference type="EMBL" id="SRIO01000005">
    <property type="protein sequence ID" value="TFZ83017.1"/>
    <property type="molecule type" value="Genomic_DNA"/>
</dbReference>
<dbReference type="GO" id="GO:0043093">
    <property type="term" value="P:FtsZ-dependent cytokinesis"/>
    <property type="evidence" value="ECO:0007669"/>
    <property type="project" value="UniProtKB-UniRule"/>
</dbReference>
<evidence type="ECO:0000256" key="12">
    <source>
        <dbReference type="ARBA" id="ARBA00023136"/>
    </source>
</evidence>
<feature type="domain" description="Penicillin-binding protein dimerisation" evidence="18">
    <location>
        <begin position="57"/>
        <end position="204"/>
    </location>
</feature>
<keyword evidence="13 16" id="KW-0717">Septation</keyword>
<dbReference type="Gene3D" id="3.90.1310.10">
    <property type="entry name" value="Penicillin-binding protein 2a (Domain 2)"/>
    <property type="match status" value="1"/>
</dbReference>
<evidence type="ECO:0000256" key="2">
    <source>
        <dbReference type="ARBA" id="ARBA00022475"/>
    </source>
</evidence>
<dbReference type="Gene3D" id="3.40.710.10">
    <property type="entry name" value="DD-peptidase/beta-lactamase superfamily"/>
    <property type="match status" value="1"/>
</dbReference>
<keyword evidence="14 16" id="KW-0131">Cell cycle</keyword>
<keyword evidence="12 16" id="KW-0472">Membrane</keyword>
<keyword evidence="15 16" id="KW-0961">Cell wall biogenesis/degradation</keyword>
<evidence type="ECO:0000256" key="10">
    <source>
        <dbReference type="ARBA" id="ARBA00022984"/>
    </source>
</evidence>
<dbReference type="SUPFAM" id="SSF56601">
    <property type="entry name" value="beta-lactamase/transpeptidase-like"/>
    <property type="match status" value="1"/>
</dbReference>
<dbReference type="HAMAP" id="MF_02080">
    <property type="entry name" value="FtsI_transpept"/>
    <property type="match status" value="1"/>
</dbReference>
<dbReference type="Proteomes" id="UP000297890">
    <property type="component" value="Unassembled WGS sequence"/>
</dbReference>
<dbReference type="UniPathway" id="UPA00219"/>
<evidence type="ECO:0000259" key="18">
    <source>
        <dbReference type="Pfam" id="PF03717"/>
    </source>
</evidence>
<organism evidence="19 20">
    <name type="scientific">Candidatus Macondimonas diazotrophica</name>
    <dbReference type="NCBI Taxonomy" id="2305248"/>
    <lineage>
        <taxon>Bacteria</taxon>
        <taxon>Pseudomonadati</taxon>
        <taxon>Pseudomonadota</taxon>
        <taxon>Gammaproteobacteria</taxon>
        <taxon>Chromatiales</taxon>
        <taxon>Ectothiorhodospiraceae</taxon>
        <taxon>Candidatus Macondimonas</taxon>
    </lineage>
</organism>
<dbReference type="GO" id="GO:0008658">
    <property type="term" value="F:penicillin binding"/>
    <property type="evidence" value="ECO:0007669"/>
    <property type="project" value="InterPro"/>
</dbReference>
<comment type="pathway">
    <text evidence="16">Cell wall biogenesis; peptidoglycan biosynthesis.</text>
</comment>
<comment type="catalytic activity">
    <reaction evidence="16">
        <text>Preferential cleavage: (Ac)2-L-Lys-D-Ala-|-D-Ala. Also transpeptidation of peptidyl-alanyl moieties that are N-acyl substituents of D-alanine.</text>
        <dbReference type="EC" id="3.4.16.4"/>
    </reaction>
</comment>
<feature type="domain" description="Penicillin-binding protein transpeptidase" evidence="17">
    <location>
        <begin position="246"/>
        <end position="541"/>
    </location>
</feature>
<dbReference type="GO" id="GO:0008360">
    <property type="term" value="P:regulation of cell shape"/>
    <property type="evidence" value="ECO:0007669"/>
    <property type="project" value="UniProtKB-KW"/>
</dbReference>
<keyword evidence="11 16" id="KW-1133">Transmembrane helix</keyword>
<evidence type="ECO:0000313" key="19">
    <source>
        <dbReference type="EMBL" id="TFZ83017.1"/>
    </source>
</evidence>
<evidence type="ECO:0000259" key="17">
    <source>
        <dbReference type="Pfam" id="PF00905"/>
    </source>
</evidence>
<dbReference type="GO" id="GO:0006508">
    <property type="term" value="P:proteolysis"/>
    <property type="evidence" value="ECO:0007669"/>
    <property type="project" value="UniProtKB-KW"/>
</dbReference>
<evidence type="ECO:0000256" key="8">
    <source>
        <dbReference type="ARBA" id="ARBA00022801"/>
    </source>
</evidence>
<keyword evidence="9 16" id="KW-0133">Cell shape</keyword>
<protein>
    <recommendedName>
        <fullName evidence="16">Peptidoglycan D,D-transpeptidase FtsI</fullName>
        <ecNumber evidence="16">3.4.16.4</ecNumber>
    </recommendedName>
    <alternativeName>
        <fullName evidence="16">Penicillin-binding protein 3</fullName>
        <shortName evidence="16">PBP-3</shortName>
    </alternativeName>
</protein>
<evidence type="ECO:0000313" key="20">
    <source>
        <dbReference type="Proteomes" id="UP000297890"/>
    </source>
</evidence>
<dbReference type="PANTHER" id="PTHR30627:SF1">
    <property type="entry name" value="PEPTIDOGLYCAN D,D-TRANSPEPTIDASE FTSI"/>
    <property type="match status" value="1"/>
</dbReference>
<keyword evidence="4 16" id="KW-0132">Cell division</keyword>
<gene>
    <name evidence="16" type="primary">ftsI</name>
    <name evidence="19" type="ORF">E4680_05080</name>
</gene>
<evidence type="ECO:0000256" key="11">
    <source>
        <dbReference type="ARBA" id="ARBA00022989"/>
    </source>
</evidence>
<keyword evidence="2 16" id="KW-1003">Cell membrane</keyword>
<reference evidence="19 20" key="1">
    <citation type="journal article" date="2019" name="ISME J.">
        <title>Candidatus Macondimonas diazotrophica, a novel gammaproteobacterial genus dominating crude-oil-contaminated coastal sediments.</title>
        <authorList>
            <person name="Karthikeyan S."/>
            <person name="Konstantinidis K."/>
        </authorList>
    </citation>
    <scope>NUCLEOTIDE SEQUENCE [LARGE SCALE GENOMIC DNA]</scope>
    <source>
        <strain evidence="19 20">KTK01</strain>
    </source>
</reference>
<proteinExistence type="inferred from homology"/>
<feature type="active site" description="Acyl-ester intermediate" evidence="16">
    <location>
        <position position="293"/>
    </location>
</feature>
<dbReference type="SUPFAM" id="SSF56519">
    <property type="entry name" value="Penicillin binding protein dimerisation domain"/>
    <property type="match status" value="1"/>
</dbReference>
<evidence type="ECO:0000256" key="4">
    <source>
        <dbReference type="ARBA" id="ARBA00022618"/>
    </source>
</evidence>
<keyword evidence="5 16" id="KW-0121">Carboxypeptidase</keyword>
<evidence type="ECO:0000256" key="9">
    <source>
        <dbReference type="ARBA" id="ARBA00022960"/>
    </source>
</evidence>
<dbReference type="PANTHER" id="PTHR30627">
    <property type="entry name" value="PEPTIDOGLYCAN D,D-TRANSPEPTIDASE"/>
    <property type="match status" value="1"/>
</dbReference>
<keyword evidence="10 16" id="KW-0573">Peptidoglycan synthesis</keyword>
<evidence type="ECO:0000256" key="7">
    <source>
        <dbReference type="ARBA" id="ARBA00022692"/>
    </source>
</evidence>
<dbReference type="GO" id="GO:0005886">
    <property type="term" value="C:plasma membrane"/>
    <property type="evidence" value="ECO:0007669"/>
    <property type="project" value="UniProtKB-UniRule"/>
</dbReference>
<comment type="subcellular location">
    <subcellularLocation>
        <location evidence="1">Membrane</location>
    </subcellularLocation>
</comment>
<dbReference type="InterPro" id="IPR036138">
    <property type="entry name" value="PBP_dimer_sf"/>
</dbReference>
<accession>A0A4Z0FBW2</accession>
<dbReference type="GO" id="GO:0009002">
    <property type="term" value="F:serine-type D-Ala-D-Ala carboxypeptidase activity"/>
    <property type="evidence" value="ECO:0007669"/>
    <property type="project" value="UniProtKB-UniRule"/>
</dbReference>
<dbReference type="GO" id="GO:0009252">
    <property type="term" value="P:peptidoglycan biosynthetic process"/>
    <property type="evidence" value="ECO:0007669"/>
    <property type="project" value="UniProtKB-UniRule"/>
</dbReference>
<comment type="caution">
    <text evidence="19">The sequence shown here is derived from an EMBL/GenBank/DDBJ whole genome shotgun (WGS) entry which is preliminary data.</text>
</comment>
<dbReference type="Pfam" id="PF03717">
    <property type="entry name" value="PBP_dimer"/>
    <property type="match status" value="1"/>
</dbReference>